<feature type="domain" description="HTH lysR-type" evidence="5">
    <location>
        <begin position="12"/>
        <end position="69"/>
    </location>
</feature>
<comment type="similarity">
    <text evidence="1">Belongs to the LysR transcriptional regulatory family.</text>
</comment>
<evidence type="ECO:0000313" key="7">
    <source>
        <dbReference type="Proteomes" id="UP000064967"/>
    </source>
</evidence>
<reference evidence="6 7" key="1">
    <citation type="submission" date="2015-08" db="EMBL/GenBank/DDBJ databases">
        <authorList>
            <person name="Babu N.S."/>
            <person name="Beckwith C.J."/>
            <person name="Beseler K.G."/>
            <person name="Brison A."/>
            <person name="Carone J.V."/>
            <person name="Caskin T.P."/>
            <person name="Diamond M."/>
            <person name="Durham M.E."/>
            <person name="Foxe J.M."/>
            <person name="Go M."/>
            <person name="Henderson B.A."/>
            <person name="Jones I.B."/>
            <person name="McGettigan J.A."/>
            <person name="Micheletti S.J."/>
            <person name="Nasrallah M.E."/>
            <person name="Ortiz D."/>
            <person name="Piller C.R."/>
            <person name="Privatt S.R."/>
            <person name="Schneider S.L."/>
            <person name="Sharp S."/>
            <person name="Smith T.C."/>
            <person name="Stanton J.D."/>
            <person name="Ullery H.E."/>
            <person name="Wilson R.J."/>
            <person name="Serrano M.G."/>
            <person name="Buck G."/>
            <person name="Lee V."/>
            <person name="Wang Y."/>
            <person name="Carvalho R."/>
            <person name="Voegtly L."/>
            <person name="Shi R."/>
            <person name="Duckworth R."/>
            <person name="Johnson A."/>
            <person name="Loviza R."/>
            <person name="Walstead R."/>
            <person name="Shah Z."/>
            <person name="Kiflezghi M."/>
            <person name="Wade K."/>
            <person name="Ball S.L."/>
            <person name="Bradley K.W."/>
            <person name="Asai D.J."/>
            <person name="Bowman C.A."/>
            <person name="Russell D.A."/>
            <person name="Pope W.H."/>
            <person name="Jacobs-Sera D."/>
            <person name="Hendrix R.W."/>
            <person name="Hatfull G.F."/>
        </authorList>
    </citation>
    <scope>NUCLEOTIDE SEQUENCE [LARGE SCALE GENOMIC DNA]</scope>
    <source>
        <strain evidence="6 7">DSM 27648</strain>
    </source>
</reference>
<evidence type="ECO:0000256" key="2">
    <source>
        <dbReference type="ARBA" id="ARBA00023015"/>
    </source>
</evidence>
<dbReference type="SUPFAM" id="SSF46785">
    <property type="entry name" value="Winged helix' DNA-binding domain"/>
    <property type="match status" value="1"/>
</dbReference>
<dbReference type="Proteomes" id="UP000064967">
    <property type="component" value="Chromosome"/>
</dbReference>
<dbReference type="InterPro" id="IPR036390">
    <property type="entry name" value="WH_DNA-bd_sf"/>
</dbReference>
<keyword evidence="7" id="KW-1185">Reference proteome</keyword>
<keyword evidence="4" id="KW-0804">Transcription</keyword>
<dbReference type="PANTHER" id="PTHR30118">
    <property type="entry name" value="HTH-TYPE TRANSCRIPTIONAL REGULATOR LEUO-RELATED"/>
    <property type="match status" value="1"/>
</dbReference>
<dbReference type="GO" id="GO:0003700">
    <property type="term" value="F:DNA-binding transcription factor activity"/>
    <property type="evidence" value="ECO:0007669"/>
    <property type="project" value="InterPro"/>
</dbReference>
<sequence>MHVMGSIHLRSVDLNLLVVLDALLSERHVTRAGKRLGLSQSATSNALERLRSLFGDPILERTRGGMTPTPRAQALRPALEHALSSVAQVVGPRADLATLSQTVRWSVVDYGTALLGPPLMAALRDSAPGLDLIVTPWGGAEEVVAELSDGTLDLAVSVMAPGASMLRWQPLFSERYIVAMRRDHPAKQRFSLDKWLQYPHVVVSGRAQTSGALDAALASQGKARRVGLVVPSFLAVPSIVGNSDLLALVPERLLATGPYANVITREPPLPVPSFEVGIAWHPRRDHDVATMHVIHALMGVARDDPKVRGTAKNDRRPKRAR</sequence>
<dbReference type="STRING" id="1391654.AKJ09_02286"/>
<evidence type="ECO:0000256" key="1">
    <source>
        <dbReference type="ARBA" id="ARBA00009437"/>
    </source>
</evidence>
<dbReference type="CDD" id="cd08417">
    <property type="entry name" value="PBP2_Nitroaromatics_like"/>
    <property type="match status" value="1"/>
</dbReference>
<dbReference type="KEGG" id="llu:AKJ09_02286"/>
<dbReference type="Gene3D" id="3.40.190.10">
    <property type="entry name" value="Periplasmic binding protein-like II"/>
    <property type="match status" value="2"/>
</dbReference>
<dbReference type="PROSITE" id="PS50931">
    <property type="entry name" value="HTH_LYSR"/>
    <property type="match status" value="1"/>
</dbReference>
<dbReference type="GO" id="GO:0003677">
    <property type="term" value="F:DNA binding"/>
    <property type="evidence" value="ECO:0007669"/>
    <property type="project" value="UniProtKB-KW"/>
</dbReference>
<gene>
    <name evidence="6" type="ORF">AKJ09_02286</name>
</gene>
<accession>A0A0K1PQ21</accession>
<dbReference type="PATRIC" id="fig|1391654.3.peg.2312"/>
<dbReference type="Gene3D" id="1.10.10.10">
    <property type="entry name" value="Winged helix-like DNA-binding domain superfamily/Winged helix DNA-binding domain"/>
    <property type="match status" value="1"/>
</dbReference>
<keyword evidence="2" id="KW-0805">Transcription regulation</keyword>
<dbReference type="InterPro" id="IPR050389">
    <property type="entry name" value="LysR-type_TF"/>
</dbReference>
<proteinExistence type="inferred from homology"/>
<dbReference type="Pfam" id="PF00126">
    <property type="entry name" value="HTH_1"/>
    <property type="match status" value="1"/>
</dbReference>
<evidence type="ECO:0000313" key="6">
    <source>
        <dbReference type="EMBL" id="AKU95622.1"/>
    </source>
</evidence>
<dbReference type="PANTHER" id="PTHR30118:SF15">
    <property type="entry name" value="TRANSCRIPTIONAL REGULATORY PROTEIN"/>
    <property type="match status" value="1"/>
</dbReference>
<dbReference type="EMBL" id="CP012333">
    <property type="protein sequence ID" value="AKU95622.1"/>
    <property type="molecule type" value="Genomic_DNA"/>
</dbReference>
<protein>
    <submittedName>
        <fullName evidence="6">Transcriptional regulator</fullName>
    </submittedName>
</protein>
<dbReference type="SUPFAM" id="SSF53850">
    <property type="entry name" value="Periplasmic binding protein-like II"/>
    <property type="match status" value="1"/>
</dbReference>
<evidence type="ECO:0000256" key="4">
    <source>
        <dbReference type="ARBA" id="ARBA00023163"/>
    </source>
</evidence>
<dbReference type="InterPro" id="IPR037402">
    <property type="entry name" value="YidZ_PBP2"/>
</dbReference>
<evidence type="ECO:0000259" key="5">
    <source>
        <dbReference type="PROSITE" id="PS50931"/>
    </source>
</evidence>
<dbReference type="InterPro" id="IPR000847">
    <property type="entry name" value="LysR_HTH_N"/>
</dbReference>
<name>A0A0K1PQ21_9BACT</name>
<dbReference type="InterPro" id="IPR036388">
    <property type="entry name" value="WH-like_DNA-bd_sf"/>
</dbReference>
<keyword evidence="3" id="KW-0238">DNA-binding</keyword>
<dbReference type="AlphaFoldDB" id="A0A0K1PQ21"/>
<dbReference type="Pfam" id="PF03466">
    <property type="entry name" value="LysR_substrate"/>
    <property type="match status" value="1"/>
</dbReference>
<evidence type="ECO:0000256" key="3">
    <source>
        <dbReference type="ARBA" id="ARBA00023125"/>
    </source>
</evidence>
<dbReference type="InterPro" id="IPR005119">
    <property type="entry name" value="LysR_subst-bd"/>
</dbReference>
<organism evidence="6 7">
    <name type="scientific">Labilithrix luteola</name>
    <dbReference type="NCBI Taxonomy" id="1391654"/>
    <lineage>
        <taxon>Bacteria</taxon>
        <taxon>Pseudomonadati</taxon>
        <taxon>Myxococcota</taxon>
        <taxon>Polyangia</taxon>
        <taxon>Polyangiales</taxon>
        <taxon>Labilitrichaceae</taxon>
        <taxon>Labilithrix</taxon>
    </lineage>
</organism>